<dbReference type="SUPFAM" id="SSF53098">
    <property type="entry name" value="Ribonuclease H-like"/>
    <property type="match status" value="1"/>
</dbReference>
<name>A0AAF0T4K6_SOLVR</name>
<evidence type="ECO:0000313" key="2">
    <source>
        <dbReference type="Proteomes" id="UP001234989"/>
    </source>
</evidence>
<protein>
    <recommendedName>
        <fullName evidence="3">Chromo domain-containing protein</fullName>
    </recommendedName>
</protein>
<dbReference type="EMBL" id="CP133612">
    <property type="protein sequence ID" value="WMV07507.1"/>
    <property type="molecule type" value="Genomic_DNA"/>
</dbReference>
<sequence length="178" mass="21110">MLRACVIDFGGQWDKFIPLYEFSYNNSYHSSIDMTPFEALYVRGCRSPIDWFEAGDVKPLGVDLVKDAQDKTGENVLRKVSPMKGVMRFDKKGKRYHSDEDYIIKWDSIVLDKDLQYEEEPISILDYDVRKLRTKVIKSVKVQWKYRPVEEPTWENERDMRDKYPRLFVESGTISFFP</sequence>
<dbReference type="Gene3D" id="3.30.420.10">
    <property type="entry name" value="Ribonuclease H-like superfamily/Ribonuclease H"/>
    <property type="match status" value="1"/>
</dbReference>
<evidence type="ECO:0008006" key="3">
    <source>
        <dbReference type="Google" id="ProtNLM"/>
    </source>
</evidence>
<reference evidence="1" key="1">
    <citation type="submission" date="2023-08" db="EMBL/GenBank/DDBJ databases">
        <title>A de novo genome assembly of Solanum verrucosum Schlechtendal, a Mexican diploid species geographically isolated from the other diploid A-genome species in potato relatives.</title>
        <authorList>
            <person name="Hosaka K."/>
        </authorList>
    </citation>
    <scope>NUCLEOTIDE SEQUENCE</scope>
    <source>
        <tissue evidence="1">Young leaves</tissue>
    </source>
</reference>
<dbReference type="AlphaFoldDB" id="A0AAF0T4K6"/>
<evidence type="ECO:0000313" key="1">
    <source>
        <dbReference type="EMBL" id="WMV07507.1"/>
    </source>
</evidence>
<dbReference type="InterPro" id="IPR036397">
    <property type="entry name" value="RNaseH_sf"/>
</dbReference>
<accession>A0AAF0T4K6</accession>
<gene>
    <name evidence="1" type="ORF">MTR67_000892</name>
</gene>
<dbReference type="Proteomes" id="UP001234989">
    <property type="component" value="Chromosome 1"/>
</dbReference>
<dbReference type="PANTHER" id="PTHR45835">
    <property type="entry name" value="YALI0A06105P"/>
    <property type="match status" value="1"/>
</dbReference>
<keyword evidence="2" id="KW-1185">Reference proteome</keyword>
<proteinExistence type="predicted"/>
<organism evidence="1 2">
    <name type="scientific">Solanum verrucosum</name>
    <dbReference type="NCBI Taxonomy" id="315347"/>
    <lineage>
        <taxon>Eukaryota</taxon>
        <taxon>Viridiplantae</taxon>
        <taxon>Streptophyta</taxon>
        <taxon>Embryophyta</taxon>
        <taxon>Tracheophyta</taxon>
        <taxon>Spermatophyta</taxon>
        <taxon>Magnoliopsida</taxon>
        <taxon>eudicotyledons</taxon>
        <taxon>Gunneridae</taxon>
        <taxon>Pentapetalae</taxon>
        <taxon>asterids</taxon>
        <taxon>lamiids</taxon>
        <taxon>Solanales</taxon>
        <taxon>Solanaceae</taxon>
        <taxon>Solanoideae</taxon>
        <taxon>Solaneae</taxon>
        <taxon>Solanum</taxon>
    </lineage>
</organism>
<dbReference type="InterPro" id="IPR012337">
    <property type="entry name" value="RNaseH-like_sf"/>
</dbReference>
<dbReference type="PANTHER" id="PTHR45835:SF99">
    <property type="entry name" value="CHROMO DOMAIN-CONTAINING PROTEIN-RELATED"/>
    <property type="match status" value="1"/>
</dbReference>
<dbReference type="GO" id="GO:0003676">
    <property type="term" value="F:nucleic acid binding"/>
    <property type="evidence" value="ECO:0007669"/>
    <property type="project" value="InterPro"/>
</dbReference>